<name>A0A166BGP2_EXIGL</name>
<evidence type="ECO:0000256" key="1">
    <source>
        <dbReference type="SAM" id="SignalP"/>
    </source>
</evidence>
<feature type="chain" id="PRO_5013221176" evidence="1">
    <location>
        <begin position="16"/>
        <end position="704"/>
    </location>
</feature>
<evidence type="ECO:0000313" key="3">
    <source>
        <dbReference type="EMBL" id="KZW00930.1"/>
    </source>
</evidence>
<dbReference type="STRING" id="1314781.A0A166BGP2"/>
<dbReference type="InParanoid" id="A0A166BGP2"/>
<dbReference type="EMBL" id="KV425897">
    <property type="protein sequence ID" value="KZW00930.1"/>
    <property type="molecule type" value="Genomic_DNA"/>
</dbReference>
<reference evidence="3 4" key="1">
    <citation type="journal article" date="2016" name="Mol. Biol. Evol.">
        <title>Comparative Genomics of Early-Diverging Mushroom-Forming Fungi Provides Insights into the Origins of Lignocellulose Decay Capabilities.</title>
        <authorList>
            <person name="Nagy L.G."/>
            <person name="Riley R."/>
            <person name="Tritt A."/>
            <person name="Adam C."/>
            <person name="Daum C."/>
            <person name="Floudas D."/>
            <person name="Sun H."/>
            <person name="Yadav J.S."/>
            <person name="Pangilinan J."/>
            <person name="Larsson K.H."/>
            <person name="Matsuura K."/>
            <person name="Barry K."/>
            <person name="Labutti K."/>
            <person name="Kuo R."/>
            <person name="Ohm R.A."/>
            <person name="Bhattacharya S.S."/>
            <person name="Shirouzu T."/>
            <person name="Yoshinaga Y."/>
            <person name="Martin F.M."/>
            <person name="Grigoriev I.V."/>
            <person name="Hibbett D.S."/>
        </authorList>
    </citation>
    <scope>NUCLEOTIDE SEQUENCE [LARGE SCALE GENOMIC DNA]</scope>
    <source>
        <strain evidence="3 4">HHB12029</strain>
    </source>
</reference>
<dbReference type="SUPFAM" id="SSF56219">
    <property type="entry name" value="DNase I-like"/>
    <property type="match status" value="1"/>
</dbReference>
<keyword evidence="4" id="KW-1185">Reference proteome</keyword>
<dbReference type="AlphaFoldDB" id="A0A166BGP2"/>
<dbReference type="Gene3D" id="3.60.10.10">
    <property type="entry name" value="Endonuclease/exonuclease/phosphatase"/>
    <property type="match status" value="1"/>
</dbReference>
<protein>
    <submittedName>
        <fullName evidence="3">DNase I-like protein</fullName>
    </submittedName>
</protein>
<dbReference type="OrthoDB" id="47488at2759"/>
<dbReference type="InterPro" id="IPR005135">
    <property type="entry name" value="Endo/exonuclease/phosphatase"/>
</dbReference>
<dbReference type="Proteomes" id="UP000077266">
    <property type="component" value="Unassembled WGS sequence"/>
</dbReference>
<feature type="signal peptide" evidence="1">
    <location>
        <begin position="1"/>
        <end position="15"/>
    </location>
</feature>
<dbReference type="InterPro" id="IPR036691">
    <property type="entry name" value="Endo/exonu/phosph_ase_sf"/>
</dbReference>
<gene>
    <name evidence="3" type="ORF">EXIGLDRAFT_603466</name>
</gene>
<evidence type="ECO:0000259" key="2">
    <source>
        <dbReference type="Pfam" id="PF03372"/>
    </source>
</evidence>
<dbReference type="CDD" id="cd04486">
    <property type="entry name" value="YhcR_OBF_like"/>
    <property type="match status" value="1"/>
</dbReference>
<accession>A0A166BGP2</accession>
<evidence type="ECO:0000313" key="4">
    <source>
        <dbReference type="Proteomes" id="UP000077266"/>
    </source>
</evidence>
<proteinExistence type="predicted"/>
<organism evidence="3 4">
    <name type="scientific">Exidia glandulosa HHB12029</name>
    <dbReference type="NCBI Taxonomy" id="1314781"/>
    <lineage>
        <taxon>Eukaryota</taxon>
        <taxon>Fungi</taxon>
        <taxon>Dikarya</taxon>
        <taxon>Basidiomycota</taxon>
        <taxon>Agaricomycotina</taxon>
        <taxon>Agaricomycetes</taxon>
        <taxon>Auriculariales</taxon>
        <taxon>Exidiaceae</taxon>
        <taxon>Exidia</taxon>
    </lineage>
</organism>
<dbReference type="GO" id="GO:0003824">
    <property type="term" value="F:catalytic activity"/>
    <property type="evidence" value="ECO:0007669"/>
    <property type="project" value="InterPro"/>
</dbReference>
<dbReference type="Pfam" id="PF03372">
    <property type="entry name" value="Exo_endo_phos"/>
    <property type="match status" value="1"/>
</dbReference>
<dbReference type="PANTHER" id="PTHR42834">
    <property type="entry name" value="ENDONUCLEASE/EXONUCLEASE/PHOSPHATASE FAMILY PROTEIN (AFU_ORTHOLOGUE AFUA_3G09210)"/>
    <property type="match status" value="1"/>
</dbReference>
<feature type="domain" description="Endonuclease/exonuclease/phosphatase" evidence="2">
    <location>
        <begin position="313"/>
        <end position="604"/>
    </location>
</feature>
<sequence>MLAVILAFAAVSARAAVLNVTDIQGSSFASPLLNQAVTVQGIVTAKGSQGFYIQSGATDDVRVSSGLHVFSTSATVRNAVNVGDLITVNGKVQEFRSQAQYLTVTELGSPTNITILSSNNTVAPVVLGVDRSPPTQFYTDLDVGAGGFLATPNNASQITVVNPELKPDAFGLDFWESLEGMLVTIKNPVALNFENSFGEFWVRGDYNVTGLNEHGGLTMTGNPDGSPDMNPEAVIIGSPLDGTKSPTTFMGAQFGDITGVVEYTFGFYYILPLTAPTLLNKANPVLPTTVIEKSEDPCILTAGDYNTENMSVNSTHLPTVADQILNNLKAPEIVFLQEIQDDNGATDNGNVSANGTMQKLVDTISALSNNTINYSFIDVVPVNDQDGGEPGGNIRVAYAWLADKVTLVSGTAGGPTDANEVTTDADGLLNLKFNPGRIEPASEFWSASRKPLAAVWEKVGAPGQRFFTINVHFTSKGGSSSDQGDARPPVNGGVDQRAGQVETMANFTKSILALDKDASIVTAGDWNEFVFAPSVFGGVEGVLHDLDEVAKVPAVERYTYAFNANSEQLDHIFISSALADRGAKVDHVHVNTHAVSFKARISDHDPSVYQVNVCKTKTPTPPTPPSEPECAFKTGSYCAAPLPPFTDAKGCLASVGKCFSESIECFTKVPLASTPQCLKFQAQCAKDSLTCATCLTGGKCTGFP</sequence>
<keyword evidence="1" id="KW-0732">Signal</keyword>
<dbReference type="PANTHER" id="PTHR42834:SF1">
    <property type="entry name" value="ENDONUCLEASE_EXONUCLEASE_PHOSPHATASE FAMILY PROTEIN (AFU_ORTHOLOGUE AFUA_3G09210)"/>
    <property type="match status" value="1"/>
</dbReference>